<dbReference type="Pfam" id="PF13289">
    <property type="entry name" value="SIR2_2"/>
    <property type="match status" value="1"/>
</dbReference>
<protein>
    <submittedName>
        <fullName evidence="1">Conserved domain protein</fullName>
    </submittedName>
</protein>
<dbReference type="PATRIC" id="fig|1000588.3.peg.1523"/>
<organism evidence="1 2">
    <name type="scientific">Streptococcus mitis bv. 2 str. SK95</name>
    <dbReference type="NCBI Taxonomy" id="1000588"/>
    <lineage>
        <taxon>Bacteria</taxon>
        <taxon>Bacillati</taxon>
        <taxon>Bacillota</taxon>
        <taxon>Bacilli</taxon>
        <taxon>Lactobacillales</taxon>
        <taxon>Streptococcaceae</taxon>
        <taxon>Streptococcus</taxon>
    </lineage>
</organism>
<name>F9LYR7_STROR</name>
<dbReference type="EMBL" id="AFUB01000054">
    <property type="protein sequence ID" value="EGU63933.1"/>
    <property type="molecule type" value="Genomic_DNA"/>
</dbReference>
<dbReference type="AlphaFoldDB" id="F9LYR7"/>
<dbReference type="eggNOG" id="ENOG5032TBQ">
    <property type="taxonomic scope" value="Bacteria"/>
</dbReference>
<sequence length="633" mass="74256">MEEMRFIKFNPKQDNEELSKEFIRYFESNMIVPILGSGFTVGEATAHGEVVPSGLAMKKHMLSKIFESESLKSEEKEYLKSQDFSTVSSYYEKTVEENDRRNYIKTRLSKVNLPEGKKKFITIPFKTIYTLNTDDAIEFNSENIEVILPNKSLLDEDTLGEFRNEGKTILFKIHGDVQEYLKYKEPFIFNKEQYVSSISKNKNVLTQLATDLMSNCAIFIGCSLDDEIDLMYAALGMSYGKQSLKHTYYVTHKELNKIEEHKLTNFNIDTIIKLESDKDYLKFYDFVKIQYEKTVEKKDVTLALNPKIIFDKSDKESFYNDISYLMQTYHIYRYYRKKEIHLPSFFISRDVIKNNFKKIQQSNIIVLYGHRFSGKSYALIDLYNKFARDNRVFIPQKTHIDYEKLIDIIKNSRNTVFFIDSNNIGRLVVDFILENKKLILENNIKLIMTLTSSEKDNLFILQNLMDLPDSEEFISRIYIDNIFSKNETDSLNSLIDRTLIGKFDYSSRDNKVTILDNIYKRIDLLDENDFDISGSIINKNLQEGDIQDRVMDLLILLAIHNSSITIKNIEKFELGGSVTQIERKFQPIVQFAFIEEIEKNVFDTSSQKFLCNSNVWLLKELQRLSMDSQYHEK</sequence>
<dbReference type="OrthoDB" id="78172at2"/>
<gene>
    <name evidence="1" type="ORF">HMPREF9965_0351</name>
</gene>
<evidence type="ECO:0000313" key="1">
    <source>
        <dbReference type="EMBL" id="EGU63933.1"/>
    </source>
</evidence>
<evidence type="ECO:0000313" key="2">
    <source>
        <dbReference type="Proteomes" id="UP000003858"/>
    </source>
</evidence>
<proteinExistence type="predicted"/>
<dbReference type="RefSeq" id="WP_000392101.1">
    <property type="nucleotide sequence ID" value="NZ_AFUB01000054.1"/>
</dbReference>
<accession>F9LYR7</accession>
<comment type="caution">
    <text evidence="1">The sequence shown here is derived from an EMBL/GenBank/DDBJ whole genome shotgun (WGS) entry which is preliminary data.</text>
</comment>
<dbReference type="Proteomes" id="UP000003858">
    <property type="component" value="Unassembled WGS sequence"/>
</dbReference>
<reference evidence="1 2" key="1">
    <citation type="submission" date="2011-05" db="EMBL/GenBank/DDBJ databases">
        <authorList>
            <person name="Durkin A.S."/>
            <person name="Radune D."/>
            <person name="Hostetler J."/>
            <person name="Torralba M."/>
            <person name="Gillis M."/>
            <person name="Methe B."/>
            <person name="Sutton G."/>
            <person name="Nelson K.E."/>
        </authorList>
    </citation>
    <scope>NUCLEOTIDE SEQUENCE [LARGE SCALE GENOMIC DNA]</scope>
    <source>
        <strain evidence="1 2">SK95</strain>
    </source>
</reference>